<dbReference type="SUPFAM" id="SSF47986">
    <property type="entry name" value="DEATH domain"/>
    <property type="match status" value="1"/>
</dbReference>
<dbReference type="Gene3D" id="1.10.533.10">
    <property type="entry name" value="Death Domain, Fas"/>
    <property type="match status" value="1"/>
</dbReference>
<dbReference type="GeneTree" id="ENSGT00940000177981"/>
<dbReference type="PROSITE" id="PS50824">
    <property type="entry name" value="DAPIN"/>
    <property type="match status" value="1"/>
</dbReference>
<protein>
    <recommendedName>
        <fullName evidence="1">Pyrin domain-containing protein</fullName>
    </recommendedName>
</protein>
<reference evidence="2" key="2">
    <citation type="submission" date="2025-09" db="UniProtKB">
        <authorList>
            <consortium name="Ensembl"/>
        </authorList>
    </citation>
    <scope>IDENTIFICATION</scope>
</reference>
<accession>A0A8C4DZ55</accession>
<dbReference type="AlphaFoldDB" id="A0A8C4DZ55"/>
<dbReference type="Ensembl" id="ENSDLAT00005011671.2">
    <property type="protein sequence ID" value="ENSDLAP00005010661.2"/>
    <property type="gene ID" value="ENSDLAG00005005532.2"/>
</dbReference>
<dbReference type="Pfam" id="PF02758">
    <property type="entry name" value="PYRIN"/>
    <property type="match status" value="1"/>
</dbReference>
<name>A0A8C4DZ55_DICLA</name>
<dbReference type="InterPro" id="IPR011029">
    <property type="entry name" value="DEATH-like_dom_sf"/>
</dbReference>
<feature type="domain" description="Pyrin" evidence="1">
    <location>
        <begin position="1"/>
        <end position="93"/>
    </location>
</feature>
<proteinExistence type="predicted"/>
<keyword evidence="3" id="KW-1185">Reference proteome</keyword>
<evidence type="ECO:0000259" key="1">
    <source>
        <dbReference type="PROSITE" id="PS50824"/>
    </source>
</evidence>
<reference evidence="2" key="1">
    <citation type="submission" date="2025-08" db="UniProtKB">
        <authorList>
            <consortium name="Ensembl"/>
        </authorList>
    </citation>
    <scope>IDENTIFICATION</scope>
</reference>
<dbReference type="Proteomes" id="UP000694389">
    <property type="component" value="Unassembled WGS sequence"/>
</dbReference>
<dbReference type="SMART" id="SM01289">
    <property type="entry name" value="PYRIN"/>
    <property type="match status" value="1"/>
</dbReference>
<organism evidence="2 3">
    <name type="scientific">Dicentrarchus labrax</name>
    <name type="common">European seabass</name>
    <name type="synonym">Morone labrax</name>
    <dbReference type="NCBI Taxonomy" id="13489"/>
    <lineage>
        <taxon>Eukaryota</taxon>
        <taxon>Metazoa</taxon>
        <taxon>Chordata</taxon>
        <taxon>Craniata</taxon>
        <taxon>Vertebrata</taxon>
        <taxon>Euteleostomi</taxon>
        <taxon>Actinopterygii</taxon>
        <taxon>Neopterygii</taxon>
        <taxon>Teleostei</taxon>
        <taxon>Neoteleostei</taxon>
        <taxon>Acanthomorphata</taxon>
        <taxon>Eupercaria</taxon>
        <taxon>Moronidae</taxon>
        <taxon>Dicentrarchus</taxon>
    </lineage>
</organism>
<dbReference type="InterPro" id="IPR004020">
    <property type="entry name" value="DAPIN"/>
</dbReference>
<evidence type="ECO:0000313" key="3">
    <source>
        <dbReference type="Proteomes" id="UP000694389"/>
    </source>
</evidence>
<sequence length="104" mass="11940">LLQNPSLLIKNTLDNLGARELKEFRFTLRNYRASEIARVPIPWSKLESKGTVDIATIVTEHYGCEEALVVTQVILKEINQRELASQLDGQRRHGEHRLSILFQT</sequence>
<evidence type="ECO:0000313" key="2">
    <source>
        <dbReference type="Ensembl" id="ENSDLAP00005010661.2"/>
    </source>
</evidence>